<evidence type="ECO:0000313" key="2">
    <source>
        <dbReference type="Proteomes" id="UP000219182"/>
    </source>
</evidence>
<comment type="caution">
    <text evidence="1">The sequence shown here is derived from an EMBL/GenBank/DDBJ whole genome shotgun (WGS) entry which is preliminary data.</text>
</comment>
<accession>A0A2A6FJ39</accession>
<dbReference type="Proteomes" id="UP000219182">
    <property type="component" value="Unassembled WGS sequence"/>
</dbReference>
<reference evidence="1 2" key="1">
    <citation type="submission" date="2017-09" db="EMBL/GenBank/DDBJ databases">
        <title>Mesorhizobum sanjuanii sp. nov. isolated from nodules of Lotus tenuis in saline-alkaline lowlands of Flooding Pampa.</title>
        <authorList>
            <person name="Sannazzaro A.I."/>
            <person name="Torres Tejerizo G.A."/>
            <person name="Fontana F."/>
            <person name="Cumpa Velazquez L.M."/>
            <person name="Hansen L."/>
            <person name="Pistorio M."/>
            <person name="Estrella M.J."/>
        </authorList>
    </citation>
    <scope>NUCLEOTIDE SEQUENCE [LARGE SCALE GENOMIC DNA]</scope>
    <source>
        <strain evidence="1 2">BSA136</strain>
    </source>
</reference>
<dbReference type="EMBL" id="NWQG01000040">
    <property type="protein sequence ID" value="PDQ21763.1"/>
    <property type="molecule type" value="Genomic_DNA"/>
</dbReference>
<protein>
    <submittedName>
        <fullName evidence="1">Uncharacterized protein</fullName>
    </submittedName>
</protein>
<evidence type="ECO:0000313" key="1">
    <source>
        <dbReference type="EMBL" id="PDQ21763.1"/>
    </source>
</evidence>
<sequence>MTLSNDLLDVDFEYECPECSHSIVRKGSWFKVVASFKCEKCAAKVPIGYSDKLMIFEKHRSVERRFHGDPSKG</sequence>
<gene>
    <name evidence="1" type="ORF">CN311_07245</name>
</gene>
<keyword evidence="2" id="KW-1185">Reference proteome</keyword>
<proteinExistence type="predicted"/>
<dbReference type="AlphaFoldDB" id="A0A2A6FJ39"/>
<name>A0A2A6FJ39_9HYPH</name>
<organism evidence="1 2">
    <name type="scientific">Mesorhizobium sanjuanii</name>
    <dbReference type="NCBI Taxonomy" id="2037900"/>
    <lineage>
        <taxon>Bacteria</taxon>
        <taxon>Pseudomonadati</taxon>
        <taxon>Pseudomonadota</taxon>
        <taxon>Alphaproteobacteria</taxon>
        <taxon>Hyphomicrobiales</taxon>
        <taxon>Phyllobacteriaceae</taxon>
        <taxon>Mesorhizobium</taxon>
    </lineage>
</organism>